<dbReference type="Proteomes" id="UP000549617">
    <property type="component" value="Unassembled WGS sequence"/>
</dbReference>
<reference evidence="3 4" key="1">
    <citation type="submission" date="2020-08" db="EMBL/GenBank/DDBJ databases">
        <title>Genomic Encyclopedia of Type Strains, Phase IV (KMG-IV): sequencing the most valuable type-strain genomes for metagenomic binning, comparative biology and taxonomic classification.</title>
        <authorList>
            <person name="Goeker M."/>
        </authorList>
    </citation>
    <scope>NUCLEOTIDE SEQUENCE [LARGE SCALE GENOMIC DNA]</scope>
    <source>
        <strain evidence="3 4">DSM 25079</strain>
    </source>
</reference>
<name>A0A7W9AFJ9_9SPHN</name>
<keyword evidence="2" id="KW-0732">Signal</keyword>
<comment type="caution">
    <text evidence="3">The sequence shown here is derived from an EMBL/GenBank/DDBJ whole genome shotgun (WGS) entry which is preliminary data.</text>
</comment>
<feature type="chain" id="PRO_5031346193" description="Lipoprotein" evidence="2">
    <location>
        <begin position="24"/>
        <end position="177"/>
    </location>
</feature>
<sequence>MMKKIAGLLLLTLIAACAPLPQAAPEPAAPPPAAPPPAPRPAPALTGDWTDWPAAPGDWTYRGEPAGSVASFGAPGAAPRFSLRCDKGRILLLHPGVLPAGKAAMMTVTATAGGAAYPVQNVAGGLPYVVATLTPRDAMLDKVIFSRGRFLVQVEGAPGLVLPSWPEIARVVEDCRG</sequence>
<evidence type="ECO:0008006" key="5">
    <source>
        <dbReference type="Google" id="ProtNLM"/>
    </source>
</evidence>
<feature type="compositionally biased region" description="Pro residues" evidence="1">
    <location>
        <begin position="24"/>
        <end position="42"/>
    </location>
</feature>
<evidence type="ECO:0000256" key="2">
    <source>
        <dbReference type="SAM" id="SignalP"/>
    </source>
</evidence>
<evidence type="ECO:0000256" key="1">
    <source>
        <dbReference type="SAM" id="MobiDB-lite"/>
    </source>
</evidence>
<keyword evidence="4" id="KW-1185">Reference proteome</keyword>
<dbReference type="RefSeq" id="WP_184014925.1">
    <property type="nucleotide sequence ID" value="NZ_JACIJC010000001.1"/>
</dbReference>
<proteinExistence type="predicted"/>
<protein>
    <recommendedName>
        <fullName evidence="5">Lipoprotein</fullName>
    </recommendedName>
</protein>
<evidence type="ECO:0000313" key="3">
    <source>
        <dbReference type="EMBL" id="MBB5684526.1"/>
    </source>
</evidence>
<evidence type="ECO:0000313" key="4">
    <source>
        <dbReference type="Proteomes" id="UP000549617"/>
    </source>
</evidence>
<dbReference type="EMBL" id="JACIJC010000001">
    <property type="protein sequence ID" value="MBB5684526.1"/>
    <property type="molecule type" value="Genomic_DNA"/>
</dbReference>
<accession>A0A7W9AFJ9</accession>
<feature type="region of interest" description="Disordered" evidence="1">
    <location>
        <begin position="24"/>
        <end position="49"/>
    </location>
</feature>
<organism evidence="3 4">
    <name type="scientific">Sphingobium boeckii</name>
    <dbReference type="NCBI Taxonomy" id="1082345"/>
    <lineage>
        <taxon>Bacteria</taxon>
        <taxon>Pseudomonadati</taxon>
        <taxon>Pseudomonadota</taxon>
        <taxon>Alphaproteobacteria</taxon>
        <taxon>Sphingomonadales</taxon>
        <taxon>Sphingomonadaceae</taxon>
        <taxon>Sphingobium</taxon>
    </lineage>
</organism>
<gene>
    <name evidence="3" type="ORF">FHS49_000517</name>
</gene>
<dbReference type="PROSITE" id="PS51257">
    <property type="entry name" value="PROKAR_LIPOPROTEIN"/>
    <property type="match status" value="1"/>
</dbReference>
<feature type="signal peptide" evidence="2">
    <location>
        <begin position="1"/>
        <end position="23"/>
    </location>
</feature>
<dbReference type="AlphaFoldDB" id="A0A7W9AFJ9"/>